<dbReference type="InterPro" id="IPR001245">
    <property type="entry name" value="Ser-Thr/Tyr_kinase_cat_dom"/>
</dbReference>
<dbReference type="GO" id="GO:0005524">
    <property type="term" value="F:ATP binding"/>
    <property type="evidence" value="ECO:0007669"/>
    <property type="project" value="InterPro"/>
</dbReference>
<dbReference type="InterPro" id="IPR000719">
    <property type="entry name" value="Prot_kinase_dom"/>
</dbReference>
<evidence type="ECO:0000259" key="1">
    <source>
        <dbReference type="PROSITE" id="PS50011"/>
    </source>
</evidence>
<dbReference type="GO" id="GO:0005737">
    <property type="term" value="C:cytoplasm"/>
    <property type="evidence" value="ECO:0007669"/>
    <property type="project" value="TreeGrafter"/>
</dbReference>
<organism evidence="2 3">
    <name type="scientific">Gigaspora margarita</name>
    <dbReference type="NCBI Taxonomy" id="4874"/>
    <lineage>
        <taxon>Eukaryota</taxon>
        <taxon>Fungi</taxon>
        <taxon>Fungi incertae sedis</taxon>
        <taxon>Mucoromycota</taxon>
        <taxon>Glomeromycotina</taxon>
        <taxon>Glomeromycetes</taxon>
        <taxon>Diversisporales</taxon>
        <taxon>Gigasporaceae</taxon>
        <taxon>Gigaspora</taxon>
    </lineage>
</organism>
<keyword evidence="3" id="KW-1185">Reference proteome</keyword>
<keyword evidence="2" id="KW-0418">Kinase</keyword>
<dbReference type="InterPro" id="IPR020635">
    <property type="entry name" value="Tyr_kinase_cat_dom"/>
</dbReference>
<dbReference type="EMBL" id="WTPW01000112">
    <property type="protein sequence ID" value="KAF0546320.1"/>
    <property type="molecule type" value="Genomic_DNA"/>
</dbReference>
<dbReference type="SMART" id="SM00219">
    <property type="entry name" value="TyrKc"/>
    <property type="match status" value="1"/>
</dbReference>
<dbReference type="InterPro" id="IPR050167">
    <property type="entry name" value="Ser_Thr_protein_kinase"/>
</dbReference>
<sequence>MNLAKGIAFGLKFLHENNIIHRDLHSKNILIHEDKPIIADFGLSKNVNDVTSNLSLHGFRKYMDPQCFLTSNYKRNQKSDIYSFGMILWEISSGRPLTKSDSFNSTIISESREADIEGTPIEYVVLYKKCWKTKPDERPEAEEVFKKLENMKLYPNLLY</sequence>
<dbReference type="Pfam" id="PF07714">
    <property type="entry name" value="PK_Tyr_Ser-Thr"/>
    <property type="match status" value="1"/>
</dbReference>
<feature type="domain" description="Protein kinase" evidence="1">
    <location>
        <begin position="1"/>
        <end position="157"/>
    </location>
</feature>
<dbReference type="SUPFAM" id="SSF56112">
    <property type="entry name" value="Protein kinase-like (PK-like)"/>
    <property type="match status" value="1"/>
</dbReference>
<dbReference type="InterPro" id="IPR011009">
    <property type="entry name" value="Kinase-like_dom_sf"/>
</dbReference>
<dbReference type="Proteomes" id="UP000439903">
    <property type="component" value="Unassembled WGS sequence"/>
</dbReference>
<reference evidence="2 3" key="1">
    <citation type="journal article" date="2019" name="Environ. Microbiol.">
        <title>At the nexus of three kingdoms: the genome of the mycorrhizal fungus Gigaspora margarita provides insights into plant, endobacterial and fungal interactions.</title>
        <authorList>
            <person name="Venice F."/>
            <person name="Ghignone S."/>
            <person name="Salvioli di Fossalunga A."/>
            <person name="Amselem J."/>
            <person name="Novero M."/>
            <person name="Xianan X."/>
            <person name="Sedzielewska Toro K."/>
            <person name="Morin E."/>
            <person name="Lipzen A."/>
            <person name="Grigoriev I.V."/>
            <person name="Henrissat B."/>
            <person name="Martin F.M."/>
            <person name="Bonfante P."/>
        </authorList>
    </citation>
    <scope>NUCLEOTIDE SEQUENCE [LARGE SCALE GENOMIC DNA]</scope>
    <source>
        <strain evidence="2 3">BEG34</strain>
    </source>
</reference>
<protein>
    <submittedName>
        <fullName evidence="2">Kinase-like protein</fullName>
    </submittedName>
</protein>
<evidence type="ECO:0000313" key="2">
    <source>
        <dbReference type="EMBL" id="KAF0546320.1"/>
    </source>
</evidence>
<comment type="caution">
    <text evidence="2">The sequence shown here is derived from an EMBL/GenBank/DDBJ whole genome shotgun (WGS) entry which is preliminary data.</text>
</comment>
<dbReference type="PANTHER" id="PTHR23257">
    <property type="entry name" value="SERINE-THREONINE PROTEIN KINASE"/>
    <property type="match status" value="1"/>
</dbReference>
<dbReference type="OrthoDB" id="6718656at2759"/>
<dbReference type="GO" id="GO:0007165">
    <property type="term" value="P:signal transduction"/>
    <property type="evidence" value="ECO:0007669"/>
    <property type="project" value="TreeGrafter"/>
</dbReference>
<accession>A0A8H4AZ25</accession>
<proteinExistence type="predicted"/>
<keyword evidence="2" id="KW-0808">Transferase</keyword>
<dbReference type="PROSITE" id="PS50011">
    <property type="entry name" value="PROTEIN_KINASE_DOM"/>
    <property type="match status" value="1"/>
</dbReference>
<dbReference type="Gene3D" id="1.10.510.10">
    <property type="entry name" value="Transferase(Phosphotransferase) domain 1"/>
    <property type="match status" value="1"/>
</dbReference>
<evidence type="ECO:0000313" key="3">
    <source>
        <dbReference type="Proteomes" id="UP000439903"/>
    </source>
</evidence>
<dbReference type="AlphaFoldDB" id="A0A8H4AZ25"/>
<gene>
    <name evidence="2" type="ORF">F8M41_001423</name>
</gene>
<name>A0A8H4AZ25_GIGMA</name>
<dbReference type="PANTHER" id="PTHR23257:SF974">
    <property type="entry name" value="RECEPTOR-INTERACTING SERINE_THREONINE-PROTEIN KINASE 3"/>
    <property type="match status" value="1"/>
</dbReference>
<dbReference type="GO" id="GO:0004713">
    <property type="term" value="F:protein tyrosine kinase activity"/>
    <property type="evidence" value="ECO:0007669"/>
    <property type="project" value="InterPro"/>
</dbReference>